<feature type="transmembrane region" description="Helical" evidence="2">
    <location>
        <begin position="6"/>
        <end position="25"/>
    </location>
</feature>
<keyword evidence="1" id="KW-0175">Coiled coil</keyword>
<gene>
    <name evidence="3" type="ORF">ENX07_06365</name>
</gene>
<dbReference type="EMBL" id="DTMQ01000040">
    <property type="protein sequence ID" value="HGE99675.1"/>
    <property type="molecule type" value="Genomic_DNA"/>
</dbReference>
<protein>
    <submittedName>
        <fullName evidence="3">Uncharacterized protein</fullName>
    </submittedName>
</protein>
<dbReference type="AlphaFoldDB" id="A0A7C3YV27"/>
<name>A0A7C3YV27_UNCW3</name>
<accession>A0A7C3YV27</accession>
<keyword evidence="2" id="KW-0472">Membrane</keyword>
<proteinExistence type="predicted"/>
<evidence type="ECO:0000256" key="2">
    <source>
        <dbReference type="SAM" id="Phobius"/>
    </source>
</evidence>
<organism evidence="3">
    <name type="scientific">candidate division WOR-3 bacterium</name>
    <dbReference type="NCBI Taxonomy" id="2052148"/>
    <lineage>
        <taxon>Bacteria</taxon>
        <taxon>Bacteria division WOR-3</taxon>
    </lineage>
</organism>
<evidence type="ECO:0000313" key="3">
    <source>
        <dbReference type="EMBL" id="HGE99675.1"/>
    </source>
</evidence>
<evidence type="ECO:0000256" key="1">
    <source>
        <dbReference type="SAM" id="Coils"/>
    </source>
</evidence>
<comment type="caution">
    <text evidence="3">The sequence shown here is derived from an EMBL/GenBank/DDBJ whole genome shotgun (WGS) entry which is preliminary data.</text>
</comment>
<sequence>MGNNRRGIFPLIATIIFTISSLRLFEGVIKRELKGAEKDLYEEHLSLFNRNKELEEEIKKKELEKNLLSLQREMSQRKEPYLTIKRQEKVAQLKMEDKTLHEMRFSIKGRRAIAGEILLPMGVLKVQKKMENPTFYLPDWIFELKGKEIPKDTLDRKINDAFGKFIISLGGDICLSGKVREEIPEEVLDLIYLEFEKEDIERIFHTLKENSSVFFF</sequence>
<keyword evidence="2" id="KW-1133">Transmembrane helix</keyword>
<feature type="coiled-coil region" evidence="1">
    <location>
        <begin position="37"/>
        <end position="73"/>
    </location>
</feature>
<keyword evidence="2" id="KW-0812">Transmembrane</keyword>
<reference evidence="3" key="1">
    <citation type="journal article" date="2020" name="mSystems">
        <title>Genome- and Community-Level Interaction Insights into Carbon Utilization and Element Cycling Functions of Hydrothermarchaeota in Hydrothermal Sediment.</title>
        <authorList>
            <person name="Zhou Z."/>
            <person name="Liu Y."/>
            <person name="Xu W."/>
            <person name="Pan J."/>
            <person name="Luo Z.H."/>
            <person name="Li M."/>
        </authorList>
    </citation>
    <scope>NUCLEOTIDE SEQUENCE [LARGE SCALE GENOMIC DNA]</scope>
    <source>
        <strain evidence="3">SpSt-906</strain>
    </source>
</reference>